<protein>
    <submittedName>
        <fullName evidence="2">Uncharacterized protein</fullName>
    </submittedName>
</protein>
<reference evidence="2" key="2">
    <citation type="journal article" date="2021" name="Genome Biol. Evol.">
        <title>Developing a high-quality reference genome for a parasitic bivalve with doubly uniparental inheritance (Bivalvia: Unionida).</title>
        <authorList>
            <person name="Smith C.H."/>
        </authorList>
    </citation>
    <scope>NUCLEOTIDE SEQUENCE</scope>
    <source>
        <strain evidence="2">CHS0354</strain>
        <tissue evidence="2">Mantle</tissue>
    </source>
</reference>
<name>A0AAE0VIF6_9BIVA</name>
<feature type="compositionally biased region" description="Acidic residues" evidence="1">
    <location>
        <begin position="239"/>
        <end position="252"/>
    </location>
</feature>
<reference evidence="2" key="3">
    <citation type="submission" date="2023-05" db="EMBL/GenBank/DDBJ databases">
        <authorList>
            <person name="Smith C.H."/>
        </authorList>
    </citation>
    <scope>NUCLEOTIDE SEQUENCE</scope>
    <source>
        <strain evidence="2">CHS0354</strain>
        <tissue evidence="2">Mantle</tissue>
    </source>
</reference>
<evidence type="ECO:0000256" key="1">
    <source>
        <dbReference type="SAM" id="MobiDB-lite"/>
    </source>
</evidence>
<keyword evidence="3" id="KW-1185">Reference proteome</keyword>
<evidence type="ECO:0000313" key="2">
    <source>
        <dbReference type="EMBL" id="KAK3579074.1"/>
    </source>
</evidence>
<dbReference type="EMBL" id="JAEAOA010001785">
    <property type="protein sequence ID" value="KAK3579074.1"/>
    <property type="molecule type" value="Genomic_DNA"/>
</dbReference>
<sequence>MNERASITLSEFKEKVKETLTLFSELPEEQKQEALLFWSHIVSQAEKCLTDQRQIKTEVPLVQTKEVKGKAKRRRGLKLQKLKTVNNEVDLSIPSVAEAEAVSGLLEIQNKSDSQILNGQDIREENVQIIHLNSDGKSSEVKIENLATEVLTITSNHLEEFAVVATPEPVYIYPGLSPLKYDTPLASYGSDEIVHIQIEKTDGKIQNYVVKPVKNAGKGKQLDLIEEGVEIAEDNWSDEVKNEEDSENEENSSDQTQCQKQKCSEKYLKCKKCSKLLSSSSALNTVSCNLVSKFQFPPLLNPKILLK</sequence>
<comment type="caution">
    <text evidence="2">The sequence shown here is derived from an EMBL/GenBank/DDBJ whole genome shotgun (WGS) entry which is preliminary data.</text>
</comment>
<gene>
    <name evidence="2" type="ORF">CHS0354_029933</name>
</gene>
<evidence type="ECO:0000313" key="3">
    <source>
        <dbReference type="Proteomes" id="UP001195483"/>
    </source>
</evidence>
<organism evidence="2 3">
    <name type="scientific">Potamilus streckersoni</name>
    <dbReference type="NCBI Taxonomy" id="2493646"/>
    <lineage>
        <taxon>Eukaryota</taxon>
        <taxon>Metazoa</taxon>
        <taxon>Spiralia</taxon>
        <taxon>Lophotrochozoa</taxon>
        <taxon>Mollusca</taxon>
        <taxon>Bivalvia</taxon>
        <taxon>Autobranchia</taxon>
        <taxon>Heteroconchia</taxon>
        <taxon>Palaeoheterodonta</taxon>
        <taxon>Unionida</taxon>
        <taxon>Unionoidea</taxon>
        <taxon>Unionidae</taxon>
        <taxon>Ambleminae</taxon>
        <taxon>Lampsilini</taxon>
        <taxon>Potamilus</taxon>
    </lineage>
</organism>
<dbReference type="AlphaFoldDB" id="A0AAE0VIF6"/>
<reference evidence="2" key="1">
    <citation type="journal article" date="2021" name="Genome Biol. Evol.">
        <title>A High-Quality Reference Genome for a Parasitic Bivalve with Doubly Uniparental Inheritance (Bivalvia: Unionida).</title>
        <authorList>
            <person name="Smith C.H."/>
        </authorList>
    </citation>
    <scope>NUCLEOTIDE SEQUENCE</scope>
    <source>
        <strain evidence="2">CHS0354</strain>
    </source>
</reference>
<proteinExistence type="predicted"/>
<dbReference type="Proteomes" id="UP001195483">
    <property type="component" value="Unassembled WGS sequence"/>
</dbReference>
<feature type="region of interest" description="Disordered" evidence="1">
    <location>
        <begin position="239"/>
        <end position="259"/>
    </location>
</feature>
<accession>A0AAE0VIF6</accession>